<dbReference type="GO" id="GO:0035438">
    <property type="term" value="F:cyclic-di-GMP binding"/>
    <property type="evidence" value="ECO:0007669"/>
    <property type="project" value="InterPro"/>
</dbReference>
<dbReference type="Proteomes" id="UP000242317">
    <property type="component" value="Unassembled WGS sequence"/>
</dbReference>
<dbReference type="Gene3D" id="2.40.10.220">
    <property type="entry name" value="predicted glycosyltransferase like domains"/>
    <property type="match status" value="1"/>
</dbReference>
<dbReference type="EMBL" id="FMYK01000001">
    <property type="protein sequence ID" value="SDB87859.1"/>
    <property type="molecule type" value="Genomic_DNA"/>
</dbReference>
<dbReference type="AlphaFoldDB" id="A0A1G6H0S7"/>
<evidence type="ECO:0000259" key="1">
    <source>
        <dbReference type="Pfam" id="PF07238"/>
    </source>
</evidence>
<dbReference type="InterPro" id="IPR009875">
    <property type="entry name" value="PilZ_domain"/>
</dbReference>
<dbReference type="Pfam" id="PF07238">
    <property type="entry name" value="PilZ"/>
    <property type="match status" value="1"/>
</dbReference>
<evidence type="ECO:0000313" key="3">
    <source>
        <dbReference type="Proteomes" id="UP000242317"/>
    </source>
</evidence>
<name>A0A1G6H0S7_9GAMM</name>
<reference evidence="3" key="1">
    <citation type="submission" date="2016-09" db="EMBL/GenBank/DDBJ databases">
        <authorList>
            <person name="Varghese N."/>
            <person name="Submissions S."/>
        </authorList>
    </citation>
    <scope>NUCLEOTIDE SEQUENCE [LARGE SCALE GENOMIC DNA]</scope>
    <source>
        <strain evidence="3">ANC 3699</strain>
    </source>
</reference>
<keyword evidence="3" id="KW-1185">Reference proteome</keyword>
<sequence length="114" mass="12295">MMPPRAGAIIQANMPDQASLQACYMPFVLGGGLFVPSKQEVTLGQELLVIASLPDQSQKYPVTGKVIWISPRQQGNKPQGFAIQLDGEKGIALKNEAEKMLAGHLTSDKPSYTL</sequence>
<feature type="domain" description="PilZ" evidence="1">
    <location>
        <begin position="8"/>
        <end position="85"/>
    </location>
</feature>
<organism evidence="2 3">
    <name type="scientific">Acinetobacter marinus</name>
    <dbReference type="NCBI Taxonomy" id="281375"/>
    <lineage>
        <taxon>Bacteria</taxon>
        <taxon>Pseudomonadati</taxon>
        <taxon>Pseudomonadota</taxon>
        <taxon>Gammaproteobacteria</taxon>
        <taxon>Moraxellales</taxon>
        <taxon>Moraxellaceae</taxon>
        <taxon>Acinetobacter</taxon>
    </lineage>
</organism>
<proteinExistence type="predicted"/>
<gene>
    <name evidence="2" type="ORF">SAMN05421749_101636</name>
</gene>
<protein>
    <submittedName>
        <fullName evidence="2">Type IV pilus assembly protein PilZ</fullName>
    </submittedName>
</protein>
<accession>A0A1G6H0S7</accession>
<evidence type="ECO:0000313" key="2">
    <source>
        <dbReference type="EMBL" id="SDB87859.1"/>
    </source>
</evidence>